<evidence type="ECO:0000256" key="4">
    <source>
        <dbReference type="ARBA" id="ARBA00022771"/>
    </source>
</evidence>
<proteinExistence type="predicted"/>
<keyword evidence="6" id="KW-0539">Nucleus</keyword>
<dbReference type="GO" id="GO:0005634">
    <property type="term" value="C:nucleus"/>
    <property type="evidence" value="ECO:0007669"/>
    <property type="project" value="UniProtKB-SubCell"/>
</dbReference>
<comment type="caution">
    <text evidence="10">The sequence shown here is derived from an EMBL/GenBank/DDBJ whole genome shotgun (WGS) entry which is preliminary data.</text>
</comment>
<feature type="domain" description="ZIC1-5/GLI1-3like C2H2 zinc finger" evidence="9">
    <location>
        <begin position="24"/>
        <end position="53"/>
    </location>
</feature>
<feature type="compositionally biased region" description="Pro residues" evidence="8">
    <location>
        <begin position="261"/>
        <end position="270"/>
    </location>
</feature>
<dbReference type="Pfam" id="PF23561">
    <property type="entry name" value="zf-C2H2_15"/>
    <property type="match status" value="1"/>
</dbReference>
<keyword evidence="2" id="KW-0479">Metal-binding</keyword>
<evidence type="ECO:0000256" key="6">
    <source>
        <dbReference type="ARBA" id="ARBA00023242"/>
    </source>
</evidence>
<evidence type="ECO:0000256" key="8">
    <source>
        <dbReference type="SAM" id="MobiDB-lite"/>
    </source>
</evidence>
<dbReference type="EMBL" id="RBNJ01028109">
    <property type="protein sequence ID" value="RUS14088.1"/>
    <property type="molecule type" value="Genomic_DNA"/>
</dbReference>
<feature type="region of interest" description="Disordered" evidence="8">
    <location>
        <begin position="109"/>
        <end position="277"/>
    </location>
</feature>
<dbReference type="InterPro" id="IPR036236">
    <property type="entry name" value="Znf_C2H2_sf"/>
</dbReference>
<comment type="subcellular location">
    <subcellularLocation>
        <location evidence="1">Nucleus</location>
    </subcellularLocation>
</comment>
<dbReference type="FunFam" id="3.30.160.60:FF:000031">
    <property type="entry name" value="GLI family zinc finger 3"/>
    <property type="match status" value="1"/>
</dbReference>
<dbReference type="InterPro" id="IPR056436">
    <property type="entry name" value="Znf-C2H2_ZIC1-5/GLI1-3-like"/>
</dbReference>
<dbReference type="GO" id="GO:0000981">
    <property type="term" value="F:DNA-binding transcription factor activity, RNA polymerase II-specific"/>
    <property type="evidence" value="ECO:0007669"/>
    <property type="project" value="TreeGrafter"/>
</dbReference>
<evidence type="ECO:0000256" key="2">
    <source>
        <dbReference type="ARBA" id="ARBA00022723"/>
    </source>
</evidence>
<dbReference type="InterPro" id="IPR043359">
    <property type="entry name" value="GLI-like"/>
</dbReference>
<dbReference type="GO" id="GO:0008270">
    <property type="term" value="F:zinc ion binding"/>
    <property type="evidence" value="ECO:0007669"/>
    <property type="project" value="UniProtKB-KW"/>
</dbReference>
<dbReference type="PANTHER" id="PTHR45718:SF4">
    <property type="entry name" value="TRANSCRIPTIONAL ACTIVATOR CUBITUS INTERRUPTUS"/>
    <property type="match status" value="1"/>
</dbReference>
<organism evidence="10 11">
    <name type="scientific">Jimgerdemannia flammicorona</name>
    <dbReference type="NCBI Taxonomy" id="994334"/>
    <lineage>
        <taxon>Eukaryota</taxon>
        <taxon>Fungi</taxon>
        <taxon>Fungi incertae sedis</taxon>
        <taxon>Mucoromycota</taxon>
        <taxon>Mucoromycotina</taxon>
        <taxon>Endogonomycetes</taxon>
        <taxon>Endogonales</taxon>
        <taxon>Endogonaceae</taxon>
        <taxon>Jimgerdemannia</taxon>
    </lineage>
</organism>
<dbReference type="PANTHER" id="PTHR45718">
    <property type="entry name" value="TRANSCRIPTIONAL ACTIVATOR CUBITUS INTERRUPTUS"/>
    <property type="match status" value="1"/>
</dbReference>
<feature type="compositionally biased region" description="Low complexity" evidence="8">
    <location>
        <begin position="74"/>
        <end position="83"/>
    </location>
</feature>
<evidence type="ECO:0000256" key="7">
    <source>
        <dbReference type="SAM" id="Coils"/>
    </source>
</evidence>
<accession>A0A433P985</accession>
<keyword evidence="11" id="KW-1185">Reference proteome</keyword>
<keyword evidence="7" id="KW-0175">Coiled coil</keyword>
<feature type="compositionally biased region" description="Polar residues" evidence="8">
    <location>
        <begin position="126"/>
        <end position="150"/>
    </location>
</feature>
<dbReference type="Proteomes" id="UP000274822">
    <property type="component" value="Unassembled WGS sequence"/>
</dbReference>
<feature type="region of interest" description="Disordered" evidence="8">
    <location>
        <begin position="52"/>
        <end position="83"/>
    </location>
</feature>
<keyword evidence="5" id="KW-0862">Zinc</keyword>
<gene>
    <name evidence="10" type="ORF">BC938DRAFT_477534</name>
</gene>
<feature type="compositionally biased region" description="Basic residues" evidence="8">
    <location>
        <begin position="174"/>
        <end position="198"/>
    </location>
</feature>
<keyword evidence="3" id="KW-0677">Repeat</keyword>
<evidence type="ECO:0000256" key="5">
    <source>
        <dbReference type="ARBA" id="ARBA00022833"/>
    </source>
</evidence>
<dbReference type="AlphaFoldDB" id="A0A433P985"/>
<evidence type="ECO:0000256" key="3">
    <source>
        <dbReference type="ARBA" id="ARBA00022737"/>
    </source>
</evidence>
<dbReference type="GO" id="GO:0000978">
    <property type="term" value="F:RNA polymerase II cis-regulatory region sequence-specific DNA binding"/>
    <property type="evidence" value="ECO:0007669"/>
    <property type="project" value="TreeGrafter"/>
</dbReference>
<feature type="non-terminal residue" evidence="10">
    <location>
        <position position="1"/>
    </location>
</feature>
<evidence type="ECO:0000313" key="10">
    <source>
        <dbReference type="EMBL" id="RUS14088.1"/>
    </source>
</evidence>
<keyword evidence="4" id="KW-0863">Zinc-finger</keyword>
<name>A0A433P985_9FUNG</name>
<evidence type="ECO:0000256" key="1">
    <source>
        <dbReference type="ARBA" id="ARBA00004123"/>
    </source>
</evidence>
<dbReference type="SUPFAM" id="SSF57667">
    <property type="entry name" value="beta-beta-alpha zinc fingers"/>
    <property type="match status" value="2"/>
</dbReference>
<dbReference type="Gene3D" id="3.30.160.60">
    <property type="entry name" value="Classic Zinc Finger"/>
    <property type="match status" value="2"/>
</dbReference>
<evidence type="ECO:0000259" key="9">
    <source>
        <dbReference type="Pfam" id="PF23561"/>
    </source>
</evidence>
<protein>
    <recommendedName>
        <fullName evidence="9">ZIC1-5/GLI1-3like C2H2 zinc finger domain-containing protein</fullName>
    </recommendedName>
</protein>
<feature type="coiled-coil region" evidence="7">
    <location>
        <begin position="298"/>
        <end position="325"/>
    </location>
</feature>
<feature type="compositionally biased region" description="Basic and acidic residues" evidence="8">
    <location>
        <begin position="52"/>
        <end position="66"/>
    </location>
</feature>
<feature type="compositionally biased region" description="Basic and acidic residues" evidence="8">
    <location>
        <begin position="337"/>
        <end position="354"/>
    </location>
</feature>
<feature type="region of interest" description="Disordered" evidence="8">
    <location>
        <begin position="331"/>
        <end position="354"/>
    </location>
</feature>
<sequence>PLPPFYPPPTCADHIGWKKPSYTCEWEGCSRKSMQQQSRFALIAHLRSHTGEKPYDCPRPECEKSHSTPPQPRAPTAATLTNPLLTKLPIPTLPSFSFSRTDALVKHLRVQHNEDLKAPPGPNSAKDPTSGSQVPMTNLASQPALSTTFRHSSLPTSSSKPPLDSLKHPSTSLPHHHHTHHPSQHHRSTHSPARKRRGSILSDDRPPSSSPHKQHKPSSRRTPSSLHHALKPDPARHHHHHRRPRDSMDVDSPAAKVSDPGTPPSSPPSDDPLQPLTPAFHAKYAVAKAKLSYISREHEMLLEEYAQVRKKLRRLRTEKDILLEAVIAHIEGEEGEEGGREREGERERGGGERE</sequence>
<feature type="non-terminal residue" evidence="10">
    <location>
        <position position="354"/>
    </location>
</feature>
<feature type="compositionally biased region" description="Low complexity" evidence="8">
    <location>
        <begin position="151"/>
        <end position="173"/>
    </location>
</feature>
<evidence type="ECO:0000313" key="11">
    <source>
        <dbReference type="Proteomes" id="UP000274822"/>
    </source>
</evidence>
<reference evidence="10 11" key="1">
    <citation type="journal article" date="2018" name="New Phytol.">
        <title>Phylogenomics of Endogonaceae and evolution of mycorrhizas within Mucoromycota.</title>
        <authorList>
            <person name="Chang Y."/>
            <person name="Desiro A."/>
            <person name="Na H."/>
            <person name="Sandor L."/>
            <person name="Lipzen A."/>
            <person name="Clum A."/>
            <person name="Barry K."/>
            <person name="Grigoriev I.V."/>
            <person name="Martin F.M."/>
            <person name="Stajich J.E."/>
            <person name="Smith M.E."/>
            <person name="Bonito G."/>
            <person name="Spatafora J.W."/>
        </authorList>
    </citation>
    <scope>NUCLEOTIDE SEQUENCE [LARGE SCALE GENOMIC DNA]</scope>
    <source>
        <strain evidence="10 11">AD002</strain>
    </source>
</reference>